<comment type="caution">
    <text evidence="2">The sequence shown here is derived from an EMBL/GenBank/DDBJ whole genome shotgun (WGS) entry which is preliminary data.</text>
</comment>
<keyword evidence="3" id="KW-1185">Reference proteome</keyword>
<name>S0FVZ5_9BACT</name>
<evidence type="ECO:0000259" key="1">
    <source>
        <dbReference type="Pfam" id="PF01966"/>
    </source>
</evidence>
<dbReference type="SUPFAM" id="SSF109604">
    <property type="entry name" value="HD-domain/PDEase-like"/>
    <property type="match status" value="1"/>
</dbReference>
<accession>S0FVZ5</accession>
<organism evidence="2 3">
    <name type="scientific">Desulfotignum phosphitoxidans DSM 13687</name>
    <dbReference type="NCBI Taxonomy" id="1286635"/>
    <lineage>
        <taxon>Bacteria</taxon>
        <taxon>Pseudomonadati</taxon>
        <taxon>Thermodesulfobacteriota</taxon>
        <taxon>Desulfobacteria</taxon>
        <taxon>Desulfobacterales</taxon>
        <taxon>Desulfobacteraceae</taxon>
        <taxon>Desulfotignum</taxon>
    </lineage>
</organism>
<dbReference type="NCBIfam" id="TIGR00277">
    <property type="entry name" value="HDIG"/>
    <property type="match status" value="1"/>
</dbReference>
<dbReference type="EMBL" id="APJX01000006">
    <property type="protein sequence ID" value="EMS78910.1"/>
    <property type="molecule type" value="Genomic_DNA"/>
</dbReference>
<evidence type="ECO:0000313" key="2">
    <source>
        <dbReference type="EMBL" id="EMS78910.1"/>
    </source>
</evidence>
<dbReference type="AlphaFoldDB" id="S0FVZ5"/>
<feature type="domain" description="HD" evidence="1">
    <location>
        <begin position="22"/>
        <end position="141"/>
    </location>
</feature>
<protein>
    <recommendedName>
        <fullName evidence="1">HD domain-containing protein</fullName>
    </recommendedName>
</protein>
<sequence>MDPMAVIEKYYPAGSPLHCILVDHSRQVAEKSLEIARNLADPDLDLLFIKQAALLHDIGIFLTASPKLGCTGEAPYVCHGYLGRELLDSEGLDPAYGRVAERHTGAGISLDTINRHNLPLPRRDMVPVTPAEKIICCADKFFSKTGPARHRPRTVPQILADLNAIDPAHARRFARWAQEFRL</sequence>
<dbReference type="CDD" id="cd00077">
    <property type="entry name" value="HDc"/>
    <property type="match status" value="1"/>
</dbReference>
<evidence type="ECO:0000313" key="3">
    <source>
        <dbReference type="Proteomes" id="UP000014216"/>
    </source>
</evidence>
<dbReference type="InterPro" id="IPR051094">
    <property type="entry name" value="Diverse_Catalytic_Enzymes"/>
</dbReference>
<dbReference type="PANTHER" id="PTHR35795">
    <property type="entry name" value="SLR1885 PROTEIN"/>
    <property type="match status" value="1"/>
</dbReference>
<dbReference type="OrthoDB" id="1722553at2"/>
<dbReference type="Gene3D" id="1.10.3210.10">
    <property type="entry name" value="Hypothetical protein af1432"/>
    <property type="match status" value="1"/>
</dbReference>
<dbReference type="PATRIC" id="fig|1286635.3.peg.2980"/>
<dbReference type="InterPro" id="IPR003607">
    <property type="entry name" value="HD/PDEase_dom"/>
</dbReference>
<gene>
    <name evidence="2" type="ORF">Dpo_6c01090</name>
</gene>
<dbReference type="Proteomes" id="UP000014216">
    <property type="component" value="Unassembled WGS sequence"/>
</dbReference>
<dbReference type="InterPro" id="IPR006674">
    <property type="entry name" value="HD_domain"/>
</dbReference>
<proteinExistence type="predicted"/>
<reference evidence="2 3" key="1">
    <citation type="journal article" date="2013" name="Genome Announc.">
        <title>Draft Genome Sequence of Desulfotignum phosphitoxidans DSM 13687 Strain FiPS-3.</title>
        <authorList>
            <person name="Poehlein A."/>
            <person name="Daniel R."/>
            <person name="Simeonova D.D."/>
        </authorList>
    </citation>
    <scope>NUCLEOTIDE SEQUENCE [LARGE SCALE GENOMIC DNA]</scope>
    <source>
        <strain evidence="2 3">DSM 13687</strain>
    </source>
</reference>
<dbReference type="PANTHER" id="PTHR35795:SF1">
    <property type="entry name" value="BIS(5'-NUCLEOSYL)-TETRAPHOSPHATASE, SYMMETRICAL"/>
    <property type="match status" value="1"/>
</dbReference>
<dbReference type="Pfam" id="PF01966">
    <property type="entry name" value="HD"/>
    <property type="match status" value="1"/>
</dbReference>
<dbReference type="InterPro" id="IPR006675">
    <property type="entry name" value="HDIG_dom"/>
</dbReference>